<evidence type="ECO:0000256" key="13">
    <source>
        <dbReference type="SAM" id="Phobius"/>
    </source>
</evidence>
<keyword evidence="10" id="KW-0446">Lipid-binding</keyword>
<dbReference type="PANTHER" id="PTHR10774">
    <property type="entry name" value="EXTENDED SYNAPTOTAGMIN-RELATED"/>
    <property type="match status" value="1"/>
</dbReference>
<feature type="domain" description="SMP-LTD" evidence="14">
    <location>
        <begin position="535"/>
        <end position="726"/>
    </location>
</feature>
<dbReference type="Gene3D" id="2.60.40.150">
    <property type="entry name" value="C2 domain"/>
    <property type="match status" value="1"/>
</dbReference>
<dbReference type="EMBL" id="JH767169">
    <property type="protein sequence ID" value="EQC31295.1"/>
    <property type="molecule type" value="Genomic_DNA"/>
</dbReference>
<gene>
    <name evidence="15" type="ORF">SDRG_10898</name>
</gene>
<dbReference type="InParanoid" id="T0QCL3"/>
<keyword evidence="7" id="KW-0106">Calcium</keyword>
<dbReference type="SUPFAM" id="SSF49562">
    <property type="entry name" value="C2 domain (Calcium/lipid-binding domain, CaLB)"/>
    <property type="match status" value="2"/>
</dbReference>
<dbReference type="Proteomes" id="UP000030762">
    <property type="component" value="Unassembled WGS sequence"/>
</dbReference>
<dbReference type="InterPro" id="IPR000008">
    <property type="entry name" value="C2_dom"/>
</dbReference>
<dbReference type="GO" id="GO:0005783">
    <property type="term" value="C:endoplasmic reticulum"/>
    <property type="evidence" value="ECO:0007669"/>
    <property type="project" value="TreeGrafter"/>
</dbReference>
<dbReference type="RefSeq" id="XP_008615136.1">
    <property type="nucleotide sequence ID" value="XM_008616914.1"/>
</dbReference>
<dbReference type="OMA" id="ISHPRME"/>
<reference evidence="15 16" key="1">
    <citation type="submission" date="2012-04" db="EMBL/GenBank/DDBJ databases">
        <title>The Genome Sequence of Saprolegnia declina VS20.</title>
        <authorList>
            <consortium name="The Broad Institute Genome Sequencing Platform"/>
            <person name="Russ C."/>
            <person name="Nusbaum C."/>
            <person name="Tyler B."/>
            <person name="van West P."/>
            <person name="Dieguez-Uribeondo J."/>
            <person name="de Bruijn I."/>
            <person name="Tripathy S."/>
            <person name="Jiang R."/>
            <person name="Young S.K."/>
            <person name="Zeng Q."/>
            <person name="Gargeya S."/>
            <person name="Fitzgerald M."/>
            <person name="Haas B."/>
            <person name="Abouelleil A."/>
            <person name="Alvarado L."/>
            <person name="Arachchi H.M."/>
            <person name="Berlin A."/>
            <person name="Chapman S.B."/>
            <person name="Goldberg J."/>
            <person name="Griggs A."/>
            <person name="Gujja S."/>
            <person name="Hansen M."/>
            <person name="Howarth C."/>
            <person name="Imamovic A."/>
            <person name="Larimer J."/>
            <person name="McCowen C."/>
            <person name="Montmayeur A."/>
            <person name="Murphy C."/>
            <person name="Neiman D."/>
            <person name="Pearson M."/>
            <person name="Priest M."/>
            <person name="Roberts A."/>
            <person name="Saif S."/>
            <person name="Shea T."/>
            <person name="Sisk P."/>
            <person name="Sykes S."/>
            <person name="Wortman J."/>
            <person name="Nusbaum C."/>
            <person name="Birren B."/>
        </authorList>
    </citation>
    <scope>NUCLEOTIDE SEQUENCE [LARGE SCALE GENOMIC DNA]</scope>
    <source>
        <strain evidence="15 16">VS20</strain>
    </source>
</reference>
<feature type="compositionally biased region" description="Basic and acidic residues" evidence="12">
    <location>
        <begin position="19"/>
        <end position="31"/>
    </location>
</feature>
<proteinExistence type="inferred from homology"/>
<dbReference type="Pfam" id="PF00168">
    <property type="entry name" value="C2"/>
    <property type="match status" value="2"/>
</dbReference>
<organism evidence="15 16">
    <name type="scientific">Saprolegnia diclina (strain VS20)</name>
    <dbReference type="NCBI Taxonomy" id="1156394"/>
    <lineage>
        <taxon>Eukaryota</taxon>
        <taxon>Sar</taxon>
        <taxon>Stramenopiles</taxon>
        <taxon>Oomycota</taxon>
        <taxon>Saprolegniomycetes</taxon>
        <taxon>Saprolegniales</taxon>
        <taxon>Saprolegniaceae</taxon>
        <taxon>Saprolegnia</taxon>
    </lineage>
</organism>
<keyword evidence="3" id="KW-0813">Transport</keyword>
<sequence length="1076" mass="118996">MDADKDERGRAETMVPQDATRKSTETKDDGGIVVKKENFKMPSFHALFKDKVPSHEKAKLVDDAVTKLSKRSSERAMRADVVEGYMRVYLKKQDKNLFFLGKSRYYVVVNAESPGMEIFTNESKTTSIYILSLCKATLSYDPRDDSTITDNMFTMNVQAWTKRTTIHYRPQTFAFREEKPERALLWVKCISRAILHAAKRGDDGVVGADIVRPGMGLSSYHIADDGCMSNESDLEEEEAPRSSRASSGDDAAIHPAVETCAEELWAGFNLNKLNPFSPSSKTPPSARASDAALSPTVVSPSSELAKAKVKLQFPSILAPNNTGEKTKFLISKSGNSPMALLNRAIHPRKSKLSSDATSDARPSMPPALVLLEDRNELMRQRNFDKVVLDQKTTGVAPIVPMHSFWAACYRRVWAMAASISHKCGGLVLSALSGALGLSVVCPVALAGFYAANVVYTTSYWHLLAMFLAVHTMALFGLAPGVGMLLVVLLGWNFAEEKDVRRKSLRAEALHMTAAEKANYHNYPSIEFPSWVKFSDVERAEWLNKAIERGWPYIKVAMRNSMMSSLNPVLDSNKPTFISALSLINVDMGSSPPSFGGIKCIPSDDALPDGPVSEISWDAEVRFAAGDDQLAEIKVAHQLGAAARVRLKDLVVMGTMRITLRPMATVWPGFGGVSVSFISHPRMEFSLTAAKINVTNVPFISDFLQTFLRDLIVNNMVWPKVLDMPFWDPELYPIETSIFPTNMSTSADVRSPLASSSTTDDDSKEKVPATSVFGPGVVSLHVRNLVATFDEPVDLYCIVSLVEATTEPTSPIKLQSTLHGTSAPQTTHKTEVRPLDESAHSCAFDEKYEFYWAKPTRPTMHVEVWRHQKSLPDEVVCTSIVDVGALIVKRDHELRVDLSWPSVKPGQLYLRVCRRLFYCTKKAPTSAQGHRSTIEGLGSDVCVGMLQVTLHHSVELTQEDGTAVDMDPPAMHGVLTCDNQSYTTALVKQQKSVVWNEQFSYFVYSVETASLHVELFAQPRTGTATSLGHITTSVLELRKRLPTSADVVKETLPLQDGIRPEYSHAVTMSVQWRHLMS</sequence>
<comment type="similarity">
    <text evidence="2">Belongs to the synaptotagmin family.</text>
</comment>
<keyword evidence="8 13" id="KW-1133">Transmembrane helix</keyword>
<evidence type="ECO:0000313" key="15">
    <source>
        <dbReference type="EMBL" id="EQC31295.1"/>
    </source>
</evidence>
<dbReference type="Pfam" id="PF17047">
    <property type="entry name" value="SMP_LBD"/>
    <property type="match status" value="1"/>
</dbReference>
<keyword evidence="6" id="KW-0677">Repeat</keyword>
<name>T0QCL3_SAPDV</name>
<evidence type="ECO:0000256" key="2">
    <source>
        <dbReference type="ARBA" id="ARBA00006996"/>
    </source>
</evidence>
<feature type="region of interest" description="Disordered" evidence="12">
    <location>
        <begin position="230"/>
        <end position="251"/>
    </location>
</feature>
<evidence type="ECO:0000256" key="4">
    <source>
        <dbReference type="ARBA" id="ARBA00022692"/>
    </source>
</evidence>
<dbReference type="eggNOG" id="KOG1012">
    <property type="taxonomic scope" value="Eukaryota"/>
</dbReference>
<dbReference type="GO" id="GO:0006869">
    <property type="term" value="P:lipid transport"/>
    <property type="evidence" value="ECO:0007669"/>
    <property type="project" value="UniProtKB-KW"/>
</dbReference>
<dbReference type="AlphaFoldDB" id="T0QCL3"/>
<protein>
    <recommendedName>
        <fullName evidence="14">SMP-LTD domain-containing protein</fullName>
    </recommendedName>
</protein>
<evidence type="ECO:0000313" key="16">
    <source>
        <dbReference type="Proteomes" id="UP000030762"/>
    </source>
</evidence>
<dbReference type="InterPro" id="IPR031468">
    <property type="entry name" value="SMP_LBD"/>
</dbReference>
<dbReference type="SUPFAM" id="SSF50729">
    <property type="entry name" value="PH domain-like"/>
    <property type="match status" value="1"/>
</dbReference>
<dbReference type="InterPro" id="IPR035892">
    <property type="entry name" value="C2_domain_sf"/>
</dbReference>
<keyword evidence="9" id="KW-0445">Lipid transport</keyword>
<evidence type="ECO:0000256" key="1">
    <source>
        <dbReference type="ARBA" id="ARBA00004167"/>
    </source>
</evidence>
<accession>T0QCL3</accession>
<keyword evidence="11 13" id="KW-0472">Membrane</keyword>
<feature type="region of interest" description="Disordered" evidence="12">
    <location>
        <begin position="746"/>
        <end position="766"/>
    </location>
</feature>
<feature type="compositionally biased region" description="Basic and acidic residues" evidence="12">
    <location>
        <begin position="1"/>
        <end position="11"/>
    </location>
</feature>
<dbReference type="VEuPathDB" id="FungiDB:SDRG_10898"/>
<evidence type="ECO:0000256" key="9">
    <source>
        <dbReference type="ARBA" id="ARBA00023055"/>
    </source>
</evidence>
<keyword evidence="5" id="KW-0479">Metal-binding</keyword>
<evidence type="ECO:0000256" key="10">
    <source>
        <dbReference type="ARBA" id="ARBA00023121"/>
    </source>
</evidence>
<dbReference type="OrthoDB" id="1029639at2759"/>
<dbReference type="GeneID" id="19951625"/>
<dbReference type="PANTHER" id="PTHR10774:SF190">
    <property type="entry name" value="C2 CALCIUM_LIPID-BINDING ENDONUCLEASE_EXONUCLEASE_PHOSPHATASE-RELATED"/>
    <property type="match status" value="1"/>
</dbReference>
<dbReference type="STRING" id="1156394.T0QCL3"/>
<evidence type="ECO:0000256" key="12">
    <source>
        <dbReference type="SAM" id="MobiDB-lite"/>
    </source>
</evidence>
<feature type="region of interest" description="Disordered" evidence="12">
    <location>
        <begin position="1"/>
        <end position="31"/>
    </location>
</feature>
<dbReference type="InterPro" id="IPR045050">
    <property type="entry name" value="Synaptotagmin_plant"/>
</dbReference>
<evidence type="ECO:0000259" key="14">
    <source>
        <dbReference type="PROSITE" id="PS51847"/>
    </source>
</evidence>
<keyword evidence="4 13" id="KW-0812">Transmembrane</keyword>
<feature type="transmembrane region" description="Helical" evidence="13">
    <location>
        <begin position="425"/>
        <end position="451"/>
    </location>
</feature>
<dbReference type="GO" id="GO:0016020">
    <property type="term" value="C:membrane"/>
    <property type="evidence" value="ECO:0007669"/>
    <property type="project" value="UniProtKB-SubCell"/>
</dbReference>
<evidence type="ECO:0000256" key="3">
    <source>
        <dbReference type="ARBA" id="ARBA00022448"/>
    </source>
</evidence>
<evidence type="ECO:0000256" key="6">
    <source>
        <dbReference type="ARBA" id="ARBA00022737"/>
    </source>
</evidence>
<evidence type="ECO:0000256" key="7">
    <source>
        <dbReference type="ARBA" id="ARBA00022837"/>
    </source>
</evidence>
<keyword evidence="16" id="KW-1185">Reference proteome</keyword>
<feature type="compositionally biased region" description="Polar residues" evidence="12">
    <location>
        <begin position="813"/>
        <end position="826"/>
    </location>
</feature>
<dbReference type="PROSITE" id="PS51847">
    <property type="entry name" value="SMP"/>
    <property type="match status" value="1"/>
</dbReference>
<dbReference type="CDD" id="cd21677">
    <property type="entry name" value="SMP_SYT"/>
    <property type="match status" value="1"/>
</dbReference>
<dbReference type="InterPro" id="IPR039010">
    <property type="entry name" value="Synaptotagmin_SMP"/>
</dbReference>
<evidence type="ECO:0000256" key="8">
    <source>
        <dbReference type="ARBA" id="ARBA00022989"/>
    </source>
</evidence>
<dbReference type="GO" id="GO:0008289">
    <property type="term" value="F:lipid binding"/>
    <property type="evidence" value="ECO:0007669"/>
    <property type="project" value="UniProtKB-KW"/>
</dbReference>
<feature type="transmembrane region" description="Helical" evidence="13">
    <location>
        <begin position="463"/>
        <end position="494"/>
    </location>
</feature>
<dbReference type="GO" id="GO:0046872">
    <property type="term" value="F:metal ion binding"/>
    <property type="evidence" value="ECO:0007669"/>
    <property type="project" value="UniProtKB-KW"/>
</dbReference>
<comment type="subcellular location">
    <subcellularLocation>
        <location evidence="1">Membrane</location>
        <topology evidence="1">Single-pass membrane protein</topology>
    </subcellularLocation>
</comment>
<dbReference type="CDD" id="cd00030">
    <property type="entry name" value="C2"/>
    <property type="match status" value="1"/>
</dbReference>
<evidence type="ECO:0000256" key="11">
    <source>
        <dbReference type="ARBA" id="ARBA00023136"/>
    </source>
</evidence>
<feature type="region of interest" description="Disordered" evidence="12">
    <location>
        <begin position="813"/>
        <end position="833"/>
    </location>
</feature>
<evidence type="ECO:0000256" key="5">
    <source>
        <dbReference type="ARBA" id="ARBA00022723"/>
    </source>
</evidence>